<comment type="function">
    <text evidence="13">Required for the insertion and/or proper folding and/or complex formation of integral membrane proteins into the membrane. Involved in integration of membrane proteins that insert both dependently and independently of the Sec translocase complex, as well as at least some lipoproteins. Aids folding of multispanning membrane proteins.</text>
</comment>
<evidence type="ECO:0000313" key="17">
    <source>
        <dbReference type="EMBL" id="MDT7042900.1"/>
    </source>
</evidence>
<keyword evidence="7 13" id="KW-0653">Protein transport</keyword>
<dbReference type="CDD" id="cd20070">
    <property type="entry name" value="5TM_YidC_Alb3"/>
    <property type="match status" value="1"/>
</dbReference>
<dbReference type="HAMAP" id="MF_01810">
    <property type="entry name" value="YidC_type1"/>
    <property type="match status" value="1"/>
</dbReference>
<dbReference type="NCBIfam" id="TIGR03592">
    <property type="entry name" value="yidC_oxa1_cterm"/>
    <property type="match status" value="1"/>
</dbReference>
<feature type="transmembrane region" description="Helical" evidence="13">
    <location>
        <begin position="424"/>
        <end position="448"/>
    </location>
</feature>
<evidence type="ECO:0000256" key="8">
    <source>
        <dbReference type="ARBA" id="ARBA00022989"/>
    </source>
</evidence>
<dbReference type="PRINTS" id="PR01900">
    <property type="entry name" value="YIDCPROTEIN"/>
</dbReference>
<evidence type="ECO:0000256" key="4">
    <source>
        <dbReference type="ARBA" id="ARBA00022448"/>
    </source>
</evidence>
<evidence type="ECO:0000256" key="2">
    <source>
        <dbReference type="ARBA" id="ARBA00010527"/>
    </source>
</evidence>
<feature type="region of interest" description="Disordered" evidence="14">
    <location>
        <begin position="543"/>
        <end position="580"/>
    </location>
</feature>
<evidence type="ECO:0000259" key="16">
    <source>
        <dbReference type="Pfam" id="PF14849"/>
    </source>
</evidence>
<evidence type="ECO:0000313" key="18">
    <source>
        <dbReference type="Proteomes" id="UP001250932"/>
    </source>
</evidence>
<evidence type="ECO:0000256" key="14">
    <source>
        <dbReference type="SAM" id="MobiDB-lite"/>
    </source>
</evidence>
<dbReference type="PANTHER" id="PTHR12428">
    <property type="entry name" value="OXA1"/>
    <property type="match status" value="1"/>
</dbReference>
<feature type="transmembrane region" description="Helical" evidence="13">
    <location>
        <begin position="498"/>
        <end position="521"/>
    </location>
</feature>
<evidence type="ECO:0000256" key="12">
    <source>
        <dbReference type="ARBA" id="ARBA00033342"/>
    </source>
</evidence>
<dbReference type="PANTHER" id="PTHR12428:SF65">
    <property type="entry name" value="CYTOCHROME C OXIDASE ASSEMBLY PROTEIN COX18, MITOCHONDRIAL"/>
    <property type="match status" value="1"/>
</dbReference>
<dbReference type="InterPro" id="IPR001708">
    <property type="entry name" value="YidC/ALB3/OXA1/COX18"/>
</dbReference>
<dbReference type="PRINTS" id="PR00701">
    <property type="entry name" value="60KDINNERMP"/>
</dbReference>
<reference evidence="17 18" key="1">
    <citation type="journal article" date="2023" name="ISME J.">
        <title>Cultivation and genomic characterization of novel and ubiquitous marine nitrite-oxidizing bacteria from the Nitrospirales.</title>
        <authorList>
            <person name="Mueller A.J."/>
            <person name="Daebeler A."/>
            <person name="Herbold C.W."/>
            <person name="Kirkegaard R.H."/>
            <person name="Daims H."/>
        </authorList>
    </citation>
    <scope>NUCLEOTIDE SEQUENCE [LARGE SCALE GENOMIC DNA]</scope>
    <source>
        <strain evidence="17 18">EB</strain>
    </source>
</reference>
<dbReference type="Pfam" id="PF14849">
    <property type="entry name" value="YidC_periplas"/>
    <property type="match status" value="1"/>
</dbReference>
<comment type="subunit">
    <text evidence="13">Interacts with the Sec translocase complex via SecD. Specifically interacts with transmembrane segments of nascent integral membrane proteins during membrane integration.</text>
</comment>
<dbReference type="InterPro" id="IPR047196">
    <property type="entry name" value="YidC_ALB_C"/>
</dbReference>
<dbReference type="Pfam" id="PF02096">
    <property type="entry name" value="60KD_IMP"/>
    <property type="match status" value="1"/>
</dbReference>
<evidence type="ECO:0000256" key="11">
    <source>
        <dbReference type="ARBA" id="ARBA00033245"/>
    </source>
</evidence>
<feature type="domain" description="Membrane insertase YidC N-terminal" evidence="16">
    <location>
        <begin position="83"/>
        <end position="346"/>
    </location>
</feature>
<dbReference type="InterPro" id="IPR028055">
    <property type="entry name" value="YidC/Oxa/ALB_C"/>
</dbReference>
<keyword evidence="10 13" id="KW-0143">Chaperone</keyword>
<gene>
    <name evidence="13 17" type="primary">yidC</name>
    <name evidence="17" type="ORF">PPG34_11090</name>
</gene>
<keyword evidence="9 13" id="KW-0472">Membrane</keyword>
<accession>A0ABU3K934</accession>
<dbReference type="InterPro" id="IPR038221">
    <property type="entry name" value="YidC_periplasmic_sf"/>
</dbReference>
<organism evidence="17 18">
    <name type="scientific">Candidatus Nitronereus thalassa</name>
    <dbReference type="NCBI Taxonomy" id="3020898"/>
    <lineage>
        <taxon>Bacteria</taxon>
        <taxon>Pseudomonadati</taxon>
        <taxon>Nitrospirota</taxon>
        <taxon>Nitrospiria</taxon>
        <taxon>Nitrospirales</taxon>
        <taxon>Nitrospiraceae</taxon>
        <taxon>Candidatus Nitronereus</taxon>
    </lineage>
</organism>
<dbReference type="CDD" id="cd19961">
    <property type="entry name" value="EcYidC-like_peri"/>
    <property type="match status" value="1"/>
</dbReference>
<dbReference type="EMBL" id="JAQOUE010000001">
    <property type="protein sequence ID" value="MDT7042900.1"/>
    <property type="molecule type" value="Genomic_DNA"/>
</dbReference>
<evidence type="ECO:0000256" key="10">
    <source>
        <dbReference type="ARBA" id="ARBA00023186"/>
    </source>
</evidence>
<sequence length="580" mass="65382">MEKRIIIFLVISLGIILGYDVLLKEFGFLPQPVQVEESQSFESDSKDSSKEIASQSIRKSSETGEEISGVSVPTELHESFEFIETSLYQASISNRGAQIHSWKLKHYLTQDGETSDPIEFVYQEGHFAGPLTVQVSDPTLSKLLKSAIYQVGRDFETLDSTHPTGTLTYTFADQESGIAIKKELTFHHDSYIVDVVIRTEGLDDKVEVLLGTNFGVVEWGQGFIGALGPAWMIGETLEKETPEPEIRKSGDIQWAALQDKYFISVMIPESARGVFARTETERVVTGGVEFSPESDNGRIVFQLYSGPKQFDAMKALGHGLEDTIDFGWFIYGSWDIVRAVAKPLFYVLRFLYEYTQNYGVAIILLTCGIKLLFVPLQYKSYKSMQGMQKIQPKVQAMQQKFKDDRERLNRELIKLYKEHKVNPVGGCLPMLLQMPAFISLFNILYMTVDLRQAPFALWITDLSVPDPFYVLPILMGVSMVLQQKIMPTTMDPTQAKMMLLLPVFLTFLFLTFPAGLVLYWVTNNVLTITQQFVTDRFILKKPTFSQAPPEPSEALPEPAEEPAGSKKKKGKGKNSQKESV</sequence>
<proteinExistence type="inferred from homology"/>
<dbReference type="RefSeq" id="WP_313833366.1">
    <property type="nucleotide sequence ID" value="NZ_JAQOUE010000001.1"/>
</dbReference>
<keyword evidence="5 13" id="KW-1003">Cell membrane</keyword>
<keyword evidence="8 13" id="KW-1133">Transmembrane helix</keyword>
<dbReference type="InterPro" id="IPR028053">
    <property type="entry name" value="Membr_insert_YidC_N"/>
</dbReference>
<evidence type="ECO:0000256" key="3">
    <source>
        <dbReference type="ARBA" id="ARBA00015325"/>
    </source>
</evidence>
<comment type="caution">
    <text evidence="13">Lacks conserved residue(s) required for the propagation of feature annotation.</text>
</comment>
<evidence type="ECO:0000256" key="7">
    <source>
        <dbReference type="ARBA" id="ARBA00022927"/>
    </source>
</evidence>
<feature type="region of interest" description="Disordered" evidence="14">
    <location>
        <begin position="39"/>
        <end position="72"/>
    </location>
</feature>
<dbReference type="Gene3D" id="2.70.98.90">
    <property type="match status" value="1"/>
</dbReference>
<keyword evidence="6 13" id="KW-0812">Transmembrane</keyword>
<feature type="domain" description="Membrane insertase YidC/Oxa/ALB C-terminal" evidence="15">
    <location>
        <begin position="358"/>
        <end position="535"/>
    </location>
</feature>
<evidence type="ECO:0000256" key="9">
    <source>
        <dbReference type="ARBA" id="ARBA00023136"/>
    </source>
</evidence>
<feature type="transmembrane region" description="Helical" evidence="13">
    <location>
        <begin position="358"/>
        <end position="378"/>
    </location>
</feature>
<dbReference type="Proteomes" id="UP001250932">
    <property type="component" value="Unassembled WGS sequence"/>
</dbReference>
<comment type="caution">
    <text evidence="17">The sequence shown here is derived from an EMBL/GenBank/DDBJ whole genome shotgun (WGS) entry which is preliminary data.</text>
</comment>
<comment type="subcellular location">
    <subcellularLocation>
        <location evidence="1">Cell inner membrane</location>
        <topology evidence="1">Multi-pass membrane protein</topology>
    </subcellularLocation>
    <subcellularLocation>
        <location evidence="13">Cell membrane</location>
        <topology evidence="13">Multi-pass membrane protein</topology>
    </subcellularLocation>
</comment>
<feature type="compositionally biased region" description="Basic residues" evidence="14">
    <location>
        <begin position="565"/>
        <end position="574"/>
    </location>
</feature>
<keyword evidence="18" id="KW-1185">Reference proteome</keyword>
<evidence type="ECO:0000256" key="5">
    <source>
        <dbReference type="ARBA" id="ARBA00022475"/>
    </source>
</evidence>
<comment type="similarity">
    <text evidence="2 13">Belongs to the OXA1/ALB3/YidC family. Type 1 subfamily.</text>
</comment>
<dbReference type="InterPro" id="IPR019998">
    <property type="entry name" value="Membr_insert_YidC"/>
</dbReference>
<evidence type="ECO:0000256" key="6">
    <source>
        <dbReference type="ARBA" id="ARBA00022692"/>
    </source>
</evidence>
<dbReference type="NCBIfam" id="TIGR03593">
    <property type="entry name" value="yidC_nterm"/>
    <property type="match status" value="1"/>
</dbReference>
<evidence type="ECO:0000259" key="15">
    <source>
        <dbReference type="Pfam" id="PF02096"/>
    </source>
</evidence>
<evidence type="ECO:0000256" key="13">
    <source>
        <dbReference type="HAMAP-Rule" id="MF_01810"/>
    </source>
</evidence>
<name>A0ABU3K934_9BACT</name>
<evidence type="ECO:0000256" key="1">
    <source>
        <dbReference type="ARBA" id="ARBA00004429"/>
    </source>
</evidence>
<keyword evidence="4 13" id="KW-0813">Transport</keyword>
<protein>
    <recommendedName>
        <fullName evidence="3 13">Membrane protein insertase YidC</fullName>
    </recommendedName>
    <alternativeName>
        <fullName evidence="12 13">Foldase YidC</fullName>
    </alternativeName>
    <alternativeName>
        <fullName evidence="11 13">Membrane integrase YidC</fullName>
    </alternativeName>
    <alternativeName>
        <fullName evidence="13">Membrane protein YidC</fullName>
    </alternativeName>
</protein>